<dbReference type="PIRSF" id="PIRSF000497">
    <property type="entry name" value="MAT"/>
    <property type="match status" value="1"/>
</dbReference>
<evidence type="ECO:0000256" key="10">
    <source>
        <dbReference type="HAMAP-Rule" id="MF_00086"/>
    </source>
</evidence>
<evidence type="ECO:0000256" key="2">
    <source>
        <dbReference type="ARBA" id="ARBA00009685"/>
    </source>
</evidence>
<evidence type="ECO:0000256" key="12">
    <source>
        <dbReference type="RuleBase" id="RU004462"/>
    </source>
</evidence>
<dbReference type="InterPro" id="IPR022636">
    <property type="entry name" value="S-AdoMet_synthetase_sfam"/>
</dbReference>
<dbReference type="EMBL" id="JAYGJQ010000002">
    <property type="protein sequence ID" value="MEA9356783.1"/>
    <property type="molecule type" value="Genomic_DNA"/>
</dbReference>
<keyword evidence="6 10" id="KW-0547">Nucleotide-binding</keyword>
<dbReference type="InterPro" id="IPR022629">
    <property type="entry name" value="S-AdoMet_synt_central"/>
</dbReference>
<feature type="region of interest" description="Flexible loop" evidence="10">
    <location>
        <begin position="100"/>
        <end position="110"/>
    </location>
</feature>
<comment type="subcellular location">
    <subcellularLocation>
        <location evidence="10 11">Cytoplasm</location>
    </subcellularLocation>
</comment>
<dbReference type="GO" id="GO:0004478">
    <property type="term" value="F:methionine adenosyltransferase activity"/>
    <property type="evidence" value="ECO:0007669"/>
    <property type="project" value="UniProtKB-EC"/>
</dbReference>
<dbReference type="EC" id="2.5.1.6" evidence="10"/>
<evidence type="ECO:0000256" key="6">
    <source>
        <dbReference type="ARBA" id="ARBA00022741"/>
    </source>
</evidence>
<keyword evidence="4 10" id="KW-0808">Transferase</keyword>
<keyword evidence="10" id="KW-0963">Cytoplasm</keyword>
<feature type="domain" description="S-adenosylmethionine synthetase central" evidence="14">
    <location>
        <begin position="117"/>
        <end position="234"/>
    </location>
</feature>
<dbReference type="Pfam" id="PF00438">
    <property type="entry name" value="S-AdoMet_synt_N"/>
    <property type="match status" value="1"/>
</dbReference>
<feature type="binding site" evidence="10">
    <location>
        <position position="242"/>
    </location>
    <ligand>
        <name>ATP</name>
        <dbReference type="ChEBI" id="CHEBI:30616"/>
        <note>ligand shared between two neighboring subunits</note>
    </ligand>
</feature>
<evidence type="ECO:0000256" key="7">
    <source>
        <dbReference type="ARBA" id="ARBA00022840"/>
    </source>
</evidence>
<dbReference type="CDD" id="cd18079">
    <property type="entry name" value="S-AdoMet_synt"/>
    <property type="match status" value="1"/>
</dbReference>
<feature type="binding site" description="in other chain" evidence="10">
    <location>
        <begin position="248"/>
        <end position="249"/>
    </location>
    <ligand>
        <name>ATP</name>
        <dbReference type="ChEBI" id="CHEBI:30616"/>
        <note>ligand shared between two neighboring subunits</note>
    </ligand>
</feature>
<comment type="catalytic activity">
    <reaction evidence="10">
        <text>L-methionine + ATP + H2O = S-adenosyl-L-methionine + phosphate + diphosphate</text>
        <dbReference type="Rhea" id="RHEA:21080"/>
        <dbReference type="ChEBI" id="CHEBI:15377"/>
        <dbReference type="ChEBI" id="CHEBI:30616"/>
        <dbReference type="ChEBI" id="CHEBI:33019"/>
        <dbReference type="ChEBI" id="CHEBI:43474"/>
        <dbReference type="ChEBI" id="CHEBI:57844"/>
        <dbReference type="ChEBI" id="CHEBI:59789"/>
        <dbReference type="EC" id="2.5.1.6"/>
    </reaction>
</comment>
<dbReference type="InterPro" id="IPR022630">
    <property type="entry name" value="S-AdoMet_synt_C"/>
</dbReference>
<feature type="domain" description="S-adenosylmethionine synthetase C-terminal" evidence="15">
    <location>
        <begin position="236"/>
        <end position="373"/>
    </location>
</feature>
<evidence type="ECO:0000259" key="14">
    <source>
        <dbReference type="Pfam" id="PF02772"/>
    </source>
</evidence>
<keyword evidence="9 10" id="KW-0630">Potassium</keyword>
<dbReference type="Pfam" id="PF02773">
    <property type="entry name" value="S-AdoMet_synt_C"/>
    <property type="match status" value="1"/>
</dbReference>
<evidence type="ECO:0000313" key="16">
    <source>
        <dbReference type="EMBL" id="MEA9356783.1"/>
    </source>
</evidence>
<feature type="binding site" description="in other chain" evidence="10">
    <location>
        <position position="57"/>
    </location>
    <ligand>
        <name>L-methionine</name>
        <dbReference type="ChEBI" id="CHEBI:57844"/>
        <note>ligand shared between two neighboring subunits</note>
    </ligand>
</feature>
<proteinExistence type="inferred from homology"/>
<evidence type="ECO:0000256" key="1">
    <source>
        <dbReference type="ARBA" id="ARBA00005224"/>
    </source>
</evidence>
<feature type="domain" description="S-adenosylmethionine synthetase N-terminal" evidence="13">
    <location>
        <begin position="5"/>
        <end position="102"/>
    </location>
</feature>
<evidence type="ECO:0000256" key="8">
    <source>
        <dbReference type="ARBA" id="ARBA00022842"/>
    </source>
</evidence>
<feature type="binding site" description="in other chain" evidence="10">
    <location>
        <position position="100"/>
    </location>
    <ligand>
        <name>L-methionine</name>
        <dbReference type="ChEBI" id="CHEBI:57844"/>
        <note>ligand shared between two neighboring subunits</note>
    </ligand>
</feature>
<feature type="binding site" description="in other chain" evidence="10">
    <location>
        <begin position="233"/>
        <end position="234"/>
    </location>
    <ligand>
        <name>ATP</name>
        <dbReference type="ChEBI" id="CHEBI:30616"/>
        <note>ligand shared between two neighboring subunits</note>
    </ligand>
</feature>
<feature type="binding site" evidence="10">
    <location>
        <position position="18"/>
    </location>
    <ligand>
        <name>Mg(2+)</name>
        <dbReference type="ChEBI" id="CHEBI:18420"/>
    </ligand>
</feature>
<comment type="function">
    <text evidence="10">Catalyzes the formation of S-adenosylmethionine (AdoMet) from methionine and ATP. The overall synthetic reaction is composed of two sequential steps, AdoMet formation and the subsequent tripolyphosphate hydrolysis which occurs prior to release of AdoMet from the enzyme.</text>
</comment>
<comment type="pathway">
    <text evidence="1 10">Amino-acid biosynthesis; S-adenosyl-L-methionine biosynthesis; S-adenosyl-L-methionine from L-methionine: step 1/1.</text>
</comment>
<keyword evidence="8 10" id="KW-0460">Magnesium</keyword>
<dbReference type="InterPro" id="IPR022631">
    <property type="entry name" value="ADOMET_SYNTHASE_CS"/>
</dbReference>
<evidence type="ECO:0000256" key="11">
    <source>
        <dbReference type="RuleBase" id="RU000542"/>
    </source>
</evidence>
<protein>
    <recommendedName>
        <fullName evidence="10">S-adenosylmethionine synthase</fullName>
        <shortName evidence="10">AdoMet synthase</shortName>
        <ecNumber evidence="10">2.5.1.6</ecNumber>
    </recommendedName>
    <alternativeName>
        <fullName evidence="10">MAT</fullName>
    </alternativeName>
    <alternativeName>
        <fullName evidence="10">Methionine adenosyltransferase</fullName>
    </alternativeName>
</protein>
<evidence type="ECO:0000256" key="9">
    <source>
        <dbReference type="ARBA" id="ARBA00022958"/>
    </source>
</evidence>
<keyword evidence="5 10" id="KW-0479">Metal-binding</keyword>
<comment type="subunit">
    <text evidence="10">Homotetramer; dimer of dimers.</text>
</comment>
<evidence type="ECO:0000256" key="5">
    <source>
        <dbReference type="ARBA" id="ARBA00022723"/>
    </source>
</evidence>
<feature type="binding site" description="in other chain" evidence="10">
    <location>
        <begin position="167"/>
        <end position="169"/>
    </location>
    <ligand>
        <name>ATP</name>
        <dbReference type="ChEBI" id="CHEBI:30616"/>
        <note>ligand shared between two neighboring subunits</note>
    </ligand>
</feature>
<keyword evidence="17" id="KW-1185">Reference proteome</keyword>
<evidence type="ECO:0000256" key="4">
    <source>
        <dbReference type="ARBA" id="ARBA00022679"/>
    </source>
</evidence>
<feature type="binding site" description="in other chain" evidence="10">
    <location>
        <position position="273"/>
    </location>
    <ligand>
        <name>L-methionine</name>
        <dbReference type="ChEBI" id="CHEBI:57844"/>
        <note>ligand shared between two neighboring subunits</note>
    </ligand>
</feature>
<feature type="binding site" evidence="10">
    <location>
        <position position="265"/>
    </location>
    <ligand>
        <name>ATP</name>
        <dbReference type="ChEBI" id="CHEBI:30616"/>
        <note>ligand shared between two neighboring subunits</note>
    </ligand>
</feature>
<feature type="binding site" evidence="10">
    <location>
        <position position="44"/>
    </location>
    <ligand>
        <name>K(+)</name>
        <dbReference type="ChEBI" id="CHEBI:29103"/>
    </ligand>
</feature>
<dbReference type="NCBIfam" id="TIGR01034">
    <property type="entry name" value="metK"/>
    <property type="match status" value="1"/>
</dbReference>
<feature type="binding site" evidence="10">
    <location>
        <position position="242"/>
    </location>
    <ligand>
        <name>L-methionine</name>
        <dbReference type="ChEBI" id="CHEBI:57844"/>
        <note>ligand shared between two neighboring subunits</note>
    </ligand>
</feature>
<dbReference type="Proteomes" id="UP001302274">
    <property type="component" value="Unassembled WGS sequence"/>
</dbReference>
<feature type="binding site" evidence="10">
    <location>
        <position position="269"/>
    </location>
    <ligand>
        <name>ATP</name>
        <dbReference type="ChEBI" id="CHEBI:30616"/>
        <note>ligand shared between two neighboring subunits</note>
    </ligand>
</feature>
<dbReference type="SUPFAM" id="SSF55973">
    <property type="entry name" value="S-adenosylmethionine synthetase"/>
    <property type="match status" value="3"/>
</dbReference>
<reference evidence="16 17" key="1">
    <citation type="submission" date="2023-11" db="EMBL/GenBank/DDBJ databases">
        <title>A Novel Polar Bacteriovorax (B. antarcticus) Isolated from the Biocrust in Antarctica.</title>
        <authorList>
            <person name="Mun W."/>
            <person name="Choi S.Y."/>
            <person name="Mitchell R.J."/>
        </authorList>
    </citation>
    <scope>NUCLEOTIDE SEQUENCE [LARGE SCALE GENOMIC DNA]</scope>
    <source>
        <strain evidence="16 17">PP10</strain>
    </source>
</reference>
<name>A0ABU5VWP0_9BACT</name>
<dbReference type="PANTHER" id="PTHR11964">
    <property type="entry name" value="S-ADENOSYLMETHIONINE SYNTHETASE"/>
    <property type="match status" value="1"/>
</dbReference>
<comment type="similarity">
    <text evidence="2 10 12">Belongs to the AdoMet synthase family.</text>
</comment>
<dbReference type="HAMAP" id="MF_00086">
    <property type="entry name" value="S_AdoMet_synth1"/>
    <property type="match status" value="1"/>
</dbReference>
<gene>
    <name evidence="10 16" type="primary">metK</name>
    <name evidence="16" type="ORF">SHI21_11230</name>
</gene>
<dbReference type="InterPro" id="IPR002133">
    <property type="entry name" value="S-AdoMet_synthetase"/>
</dbReference>
<dbReference type="RefSeq" id="WP_410198820.1">
    <property type="nucleotide sequence ID" value="NZ_JAYGJQ010000002.1"/>
</dbReference>
<evidence type="ECO:0000259" key="13">
    <source>
        <dbReference type="Pfam" id="PF00438"/>
    </source>
</evidence>
<keyword evidence="7 10" id="KW-0067">ATP-binding</keyword>
<comment type="cofactor">
    <cofactor evidence="10">
        <name>Mg(2+)</name>
        <dbReference type="ChEBI" id="CHEBI:18420"/>
    </cofactor>
    <text evidence="10">Binds 2 divalent ions per subunit.</text>
</comment>
<organism evidence="16 17">
    <name type="scientific">Bacteriovorax antarcticus</name>
    <dbReference type="NCBI Taxonomy" id="3088717"/>
    <lineage>
        <taxon>Bacteria</taxon>
        <taxon>Pseudomonadati</taxon>
        <taxon>Bdellovibrionota</taxon>
        <taxon>Bacteriovoracia</taxon>
        <taxon>Bacteriovoracales</taxon>
        <taxon>Bacteriovoracaceae</taxon>
        <taxon>Bacteriovorax</taxon>
    </lineage>
</organism>
<keyword evidence="3 10" id="KW-0554">One-carbon metabolism</keyword>
<evidence type="ECO:0000256" key="3">
    <source>
        <dbReference type="ARBA" id="ARBA00022563"/>
    </source>
</evidence>
<dbReference type="PROSITE" id="PS00376">
    <property type="entry name" value="ADOMET_SYNTHASE_1"/>
    <property type="match status" value="1"/>
</dbReference>
<evidence type="ECO:0000259" key="15">
    <source>
        <dbReference type="Pfam" id="PF02773"/>
    </source>
</evidence>
<comment type="cofactor">
    <cofactor evidence="10">
        <name>K(+)</name>
        <dbReference type="ChEBI" id="CHEBI:29103"/>
    </cofactor>
    <text evidence="10">Binds 1 potassium ion per subunit.</text>
</comment>
<evidence type="ECO:0000313" key="17">
    <source>
        <dbReference type="Proteomes" id="UP001302274"/>
    </source>
</evidence>
<dbReference type="Gene3D" id="3.30.300.10">
    <property type="match status" value="3"/>
</dbReference>
<feature type="binding site" description="in other chain" evidence="10">
    <location>
        <position position="16"/>
    </location>
    <ligand>
        <name>ATP</name>
        <dbReference type="ChEBI" id="CHEBI:30616"/>
        <note>ligand shared between two neighboring subunits</note>
    </ligand>
</feature>
<dbReference type="PROSITE" id="PS00377">
    <property type="entry name" value="ADOMET_SYNTHASE_2"/>
    <property type="match status" value="1"/>
</dbReference>
<dbReference type="Pfam" id="PF02772">
    <property type="entry name" value="S-AdoMet_synt_M"/>
    <property type="match status" value="1"/>
</dbReference>
<accession>A0ABU5VWP0</accession>
<sequence length="384" mass="41394">MLKDYIFTSESVTEGHPDKMADQISDAVLDAMLAQDPKSRVACETMITTGLVVLAGEITSAANVDFQAIVRKTIKDIGYDHSDKGFDATTCGVTVALGKQSPDIAQGVDEGKGTFTEQGAGDQGLMFGYACNESANFMPLTIDLSHQLAKKLSEVRKNGPLPLLRADGKTQVSAQYVNGKITRLDAIVLSTQHAEEMTLKQIEEGIRAEVINKVVPAHLIDNKTKIYINPTGRFVIGGPMGDCGLTGRKIIVDTYGGHGAHGGGAFSGKDPSKVDRSAAYAARHVAKHIVAAGLAEKALVQVAYAIGVAQPVSFLVETYGTEKVDINKLTTVINAMFDMKPRAIIERLDLLKPIYSATAAYGHFGRDIFPWEKLDRLEELKSHF</sequence>
<dbReference type="InterPro" id="IPR022628">
    <property type="entry name" value="S-AdoMet_synt_N"/>
</dbReference>
<comment type="caution">
    <text evidence="16">The sequence shown here is derived from an EMBL/GenBank/DDBJ whole genome shotgun (WGS) entry which is preliminary data.</text>
</comment>